<dbReference type="AlphaFoldDB" id="A0A452GM31"/>
<evidence type="ECO:0000313" key="2">
    <source>
        <dbReference type="Ensembl" id="ENSGAGP00000002744.1"/>
    </source>
</evidence>
<evidence type="ECO:0000313" key="3">
    <source>
        <dbReference type="Proteomes" id="UP000291020"/>
    </source>
</evidence>
<reference evidence="3" key="1">
    <citation type="journal article" date="2017" name="PLoS ONE">
        <title>The Agassiz's desert tortoise genome provides a resource for the conservation of a threatened species.</title>
        <authorList>
            <person name="Tollis M."/>
            <person name="DeNardo D.F."/>
            <person name="Cornelius J.A."/>
            <person name="Dolby G.A."/>
            <person name="Edwards T."/>
            <person name="Henen B.T."/>
            <person name="Karl A.E."/>
            <person name="Murphy R.W."/>
            <person name="Kusumi K."/>
        </authorList>
    </citation>
    <scope>NUCLEOTIDE SEQUENCE [LARGE SCALE GENOMIC DNA]</scope>
</reference>
<proteinExistence type="predicted"/>
<dbReference type="Ensembl" id="ENSGAGT00000003140.1">
    <property type="protein sequence ID" value="ENSGAGP00000002744.1"/>
    <property type="gene ID" value="ENSGAGG00000002195.1"/>
</dbReference>
<keyword evidence="3" id="KW-1185">Reference proteome</keyword>
<protein>
    <submittedName>
        <fullName evidence="2">Uncharacterized protein</fullName>
    </submittedName>
</protein>
<feature type="compositionally biased region" description="Basic residues" evidence="1">
    <location>
        <begin position="175"/>
        <end position="184"/>
    </location>
</feature>
<sequence length="184" mass="19733">ARLCPRAPGWERGNAPSAPAARARKLPLSAARGAFWEMQSLAGSGLAPRMRSAQRLLASLVTLGCDVQKNKNRTQLGLRSLTSEGTLGQAKVTSTLTPSHSSSSSRNPRTRHEKKPVALSRKIATRKLGRPARIPRKATMPRTRNSPKNVVAAVVNIPPKTKSGEIQAKANPKAGAKKVALRKK</sequence>
<name>A0A452GM31_9SAUR</name>
<dbReference type="Proteomes" id="UP000291020">
    <property type="component" value="Unassembled WGS sequence"/>
</dbReference>
<reference evidence="2" key="3">
    <citation type="submission" date="2025-09" db="UniProtKB">
        <authorList>
            <consortium name="Ensembl"/>
        </authorList>
    </citation>
    <scope>IDENTIFICATION</scope>
</reference>
<accession>A0A452GM31</accession>
<feature type="region of interest" description="Disordered" evidence="1">
    <location>
        <begin position="1"/>
        <end position="22"/>
    </location>
</feature>
<reference evidence="2" key="2">
    <citation type="submission" date="2025-08" db="UniProtKB">
        <authorList>
            <consortium name="Ensembl"/>
        </authorList>
    </citation>
    <scope>IDENTIFICATION</scope>
</reference>
<feature type="region of interest" description="Disordered" evidence="1">
    <location>
        <begin position="86"/>
        <end position="184"/>
    </location>
</feature>
<feature type="compositionally biased region" description="Low complexity" evidence="1">
    <location>
        <begin position="93"/>
        <end position="105"/>
    </location>
</feature>
<feature type="compositionally biased region" description="Basic residues" evidence="1">
    <location>
        <begin position="123"/>
        <end position="136"/>
    </location>
</feature>
<evidence type="ECO:0000256" key="1">
    <source>
        <dbReference type="SAM" id="MobiDB-lite"/>
    </source>
</evidence>
<organism evidence="2 3">
    <name type="scientific">Gopherus agassizii</name>
    <name type="common">Agassiz's desert tortoise</name>
    <dbReference type="NCBI Taxonomy" id="38772"/>
    <lineage>
        <taxon>Eukaryota</taxon>
        <taxon>Metazoa</taxon>
        <taxon>Chordata</taxon>
        <taxon>Craniata</taxon>
        <taxon>Vertebrata</taxon>
        <taxon>Euteleostomi</taxon>
        <taxon>Archelosauria</taxon>
        <taxon>Testudinata</taxon>
        <taxon>Testudines</taxon>
        <taxon>Cryptodira</taxon>
        <taxon>Durocryptodira</taxon>
        <taxon>Testudinoidea</taxon>
        <taxon>Testudinidae</taxon>
        <taxon>Gopherus</taxon>
    </lineage>
</organism>